<dbReference type="Gene3D" id="3.30.2310.20">
    <property type="entry name" value="RelE-like"/>
    <property type="match status" value="1"/>
</dbReference>
<reference evidence="2 3" key="1">
    <citation type="submission" date="2017-03" db="EMBL/GenBank/DDBJ databases">
        <title>Lifting the veil on microbial sulfur biogeochemistry in mining wastewaters.</title>
        <authorList>
            <person name="Kantor R.S."/>
            <person name="Colenbrander Nelson T."/>
            <person name="Marshall S."/>
            <person name="Bennett D."/>
            <person name="Apte S."/>
            <person name="Camacho D."/>
            <person name="Thomas B.C."/>
            <person name="Warren L.A."/>
            <person name="Banfield J.F."/>
        </authorList>
    </citation>
    <scope>NUCLEOTIDE SEQUENCE [LARGE SCALE GENOMIC DNA]</scope>
    <source>
        <strain evidence="2">32-68-21</strain>
    </source>
</reference>
<gene>
    <name evidence="2" type="ORF">B7Y86_11920</name>
</gene>
<evidence type="ECO:0000313" key="3">
    <source>
        <dbReference type="Proteomes" id="UP000216147"/>
    </source>
</evidence>
<dbReference type="InterPro" id="IPR035093">
    <property type="entry name" value="RelE/ParE_toxin_dom_sf"/>
</dbReference>
<name>A0A258HHS2_9CAUL</name>
<evidence type="ECO:0008006" key="4">
    <source>
        <dbReference type="Google" id="ProtNLM"/>
    </source>
</evidence>
<keyword evidence="1" id="KW-1277">Toxin-antitoxin system</keyword>
<organism evidence="2 3">
    <name type="scientific">Brevundimonas subvibrioides</name>
    <dbReference type="NCBI Taxonomy" id="74313"/>
    <lineage>
        <taxon>Bacteria</taxon>
        <taxon>Pseudomonadati</taxon>
        <taxon>Pseudomonadota</taxon>
        <taxon>Alphaproteobacteria</taxon>
        <taxon>Caulobacterales</taxon>
        <taxon>Caulobacteraceae</taxon>
        <taxon>Brevundimonas</taxon>
    </lineage>
</organism>
<protein>
    <recommendedName>
        <fullName evidence="4">Plasmid stabilization protein</fullName>
    </recommendedName>
</protein>
<evidence type="ECO:0000256" key="1">
    <source>
        <dbReference type="ARBA" id="ARBA00022649"/>
    </source>
</evidence>
<accession>A0A258HHS2</accession>
<proteinExistence type="predicted"/>
<comment type="caution">
    <text evidence="2">The sequence shown here is derived from an EMBL/GenBank/DDBJ whole genome shotgun (WGS) entry which is preliminary data.</text>
</comment>
<sequence>MTDYIVSFTARSRGDLLEARRWLNQPGSGLKARLKMAKITRALAELRFSPERWPHSPYPNVRRRFIEGYTAYYRIDEKAGRVRIIRIFGPGQDQSTL</sequence>
<dbReference type="Proteomes" id="UP000216147">
    <property type="component" value="Unassembled WGS sequence"/>
</dbReference>
<dbReference type="InterPro" id="IPR007712">
    <property type="entry name" value="RelE/ParE_toxin"/>
</dbReference>
<dbReference type="AlphaFoldDB" id="A0A258HHS2"/>
<evidence type="ECO:0000313" key="2">
    <source>
        <dbReference type="EMBL" id="OYX55878.1"/>
    </source>
</evidence>
<dbReference type="EMBL" id="NCEQ01000011">
    <property type="protein sequence ID" value="OYX55878.1"/>
    <property type="molecule type" value="Genomic_DNA"/>
</dbReference>
<dbReference type="Pfam" id="PF05016">
    <property type="entry name" value="ParE_toxin"/>
    <property type="match status" value="1"/>
</dbReference>